<reference evidence="9 10" key="1">
    <citation type="journal article" date="2016" name="Nat. Commun.">
        <title>Thousands of microbial genomes shed light on interconnected biogeochemical processes in an aquifer system.</title>
        <authorList>
            <person name="Anantharaman K."/>
            <person name="Brown C.T."/>
            <person name="Hug L.A."/>
            <person name="Sharon I."/>
            <person name="Castelle C.J."/>
            <person name="Probst A.J."/>
            <person name="Thomas B.C."/>
            <person name="Singh A."/>
            <person name="Wilkins M.J."/>
            <person name="Karaoz U."/>
            <person name="Brodie E.L."/>
            <person name="Williams K.H."/>
            <person name="Hubbard S.S."/>
            <person name="Banfield J.F."/>
        </authorList>
    </citation>
    <scope>NUCLEOTIDE SEQUENCE [LARGE SCALE GENOMIC DNA]</scope>
</reference>
<comment type="subunit">
    <text evidence="5">Heterooligomer composed of large and small subunits.</text>
</comment>
<keyword evidence="2 5" id="KW-0540">Nuclease</keyword>
<evidence type="ECO:0000313" key="9">
    <source>
        <dbReference type="EMBL" id="OGL99636.1"/>
    </source>
</evidence>
<dbReference type="GO" id="GO:0006308">
    <property type="term" value="P:DNA catabolic process"/>
    <property type="evidence" value="ECO:0007669"/>
    <property type="project" value="UniProtKB-UniRule"/>
</dbReference>
<dbReference type="EMBL" id="MGFD01000006">
    <property type="protein sequence ID" value="OGL99636.1"/>
    <property type="molecule type" value="Genomic_DNA"/>
</dbReference>
<comment type="similarity">
    <text evidence="5 6">Belongs to the XseA family.</text>
</comment>
<dbReference type="Pfam" id="PF02601">
    <property type="entry name" value="Exonuc_VII_L"/>
    <property type="match status" value="2"/>
</dbReference>
<dbReference type="GO" id="GO:0003676">
    <property type="term" value="F:nucleic acid binding"/>
    <property type="evidence" value="ECO:0007669"/>
    <property type="project" value="InterPro"/>
</dbReference>
<protein>
    <recommendedName>
        <fullName evidence="5">Exodeoxyribonuclease 7 large subunit</fullName>
        <ecNumber evidence="5">3.1.11.6</ecNumber>
    </recommendedName>
    <alternativeName>
        <fullName evidence="5">Exodeoxyribonuclease VII large subunit</fullName>
        <shortName evidence="5">Exonuclease VII large subunit</shortName>
    </alternativeName>
</protein>
<evidence type="ECO:0000259" key="8">
    <source>
        <dbReference type="Pfam" id="PF13742"/>
    </source>
</evidence>
<dbReference type="InterPro" id="IPR020579">
    <property type="entry name" value="Exonuc_VII_lsu_C"/>
</dbReference>
<keyword evidence="3 5" id="KW-0378">Hydrolase</keyword>
<dbReference type="GO" id="GO:0008855">
    <property type="term" value="F:exodeoxyribonuclease VII activity"/>
    <property type="evidence" value="ECO:0007669"/>
    <property type="project" value="UniProtKB-UniRule"/>
</dbReference>
<evidence type="ECO:0000256" key="3">
    <source>
        <dbReference type="ARBA" id="ARBA00022801"/>
    </source>
</evidence>
<dbReference type="STRING" id="1802421.A2318_01510"/>
<evidence type="ECO:0000256" key="1">
    <source>
        <dbReference type="ARBA" id="ARBA00022490"/>
    </source>
</evidence>
<dbReference type="HAMAP" id="MF_00378">
    <property type="entry name" value="Exonuc_7_L"/>
    <property type="match status" value="1"/>
</dbReference>
<comment type="function">
    <text evidence="5">Bidirectionally degrades single-stranded DNA into large acid-insoluble oligonucleotides, which are then degraded further into small acid-soluble oligonucleotides.</text>
</comment>
<evidence type="ECO:0000256" key="6">
    <source>
        <dbReference type="RuleBase" id="RU004355"/>
    </source>
</evidence>
<comment type="catalytic activity">
    <reaction evidence="5 6">
        <text>Exonucleolytic cleavage in either 5'- to 3'- or 3'- to 5'-direction to yield nucleoside 5'-phosphates.</text>
        <dbReference type="EC" id="3.1.11.6"/>
    </reaction>
</comment>
<dbReference type="InterPro" id="IPR003753">
    <property type="entry name" value="Exonuc_VII_L"/>
</dbReference>
<keyword evidence="4 5" id="KW-0269">Exonuclease</keyword>
<sequence>MEPTVLHVGDYLALLNNVLHDRVPSNEILIEGEVSDYRVAQQKWVSFDLKDEKAEAVLKCFATVWQIGTPIEDGMRVHVKGFPKMYERFGTLKLNVQSIEPIGEGALKRAYDLLKKKLETEGLFDVSRKRTLPRFPKKIGLITSRDAAAYGDFLRIVNNRWGGIEIEHAHVHVQGREAVGEILGAFRYFNTLAVEERPDAIVLTRGGGGLEDLHAFNDEQVARAVYQSVIPVVVAVGHERDESLADYVADVRASTPSNAAERVVPSRADVKYELDMMLTHNEQRLQFVMDEYRTVADKIATRVGHILERERERLLAMRTRLHDRVEGWLPTLRDSIESSARMLRQVDPTRILARGYAIVHVDGAVVREAGTLAIGKEIGIQLGTGSVDAEVLRVNGKGKQKLV</sequence>
<proteinExistence type="inferred from homology"/>
<organism evidence="9 10">
    <name type="scientific">Candidatus Uhrbacteria bacterium RIFOXYB2_FULL_45_11</name>
    <dbReference type="NCBI Taxonomy" id="1802421"/>
    <lineage>
        <taxon>Bacteria</taxon>
        <taxon>Candidatus Uhriibacteriota</taxon>
    </lineage>
</organism>
<evidence type="ECO:0000313" key="10">
    <source>
        <dbReference type="Proteomes" id="UP000177331"/>
    </source>
</evidence>
<dbReference type="Pfam" id="PF13742">
    <property type="entry name" value="tRNA_anti_2"/>
    <property type="match status" value="1"/>
</dbReference>
<feature type="domain" description="OB-fold nucleic acid binding" evidence="8">
    <location>
        <begin position="13"/>
        <end position="100"/>
    </location>
</feature>
<comment type="subcellular location">
    <subcellularLocation>
        <location evidence="5 6">Cytoplasm</location>
    </subcellularLocation>
</comment>
<dbReference type="Proteomes" id="UP000177331">
    <property type="component" value="Unassembled WGS sequence"/>
</dbReference>
<dbReference type="GO" id="GO:0009318">
    <property type="term" value="C:exodeoxyribonuclease VII complex"/>
    <property type="evidence" value="ECO:0007669"/>
    <property type="project" value="UniProtKB-UniRule"/>
</dbReference>
<dbReference type="EC" id="3.1.11.6" evidence="5"/>
<evidence type="ECO:0000256" key="2">
    <source>
        <dbReference type="ARBA" id="ARBA00022722"/>
    </source>
</evidence>
<gene>
    <name evidence="5" type="primary">xseA</name>
    <name evidence="9" type="ORF">A2318_01510</name>
</gene>
<dbReference type="NCBIfam" id="TIGR00237">
    <property type="entry name" value="xseA"/>
    <property type="match status" value="1"/>
</dbReference>
<feature type="domain" description="Exonuclease VII large subunit C-terminal" evidence="7">
    <location>
        <begin position="305"/>
        <end position="389"/>
    </location>
</feature>
<comment type="caution">
    <text evidence="9">The sequence shown here is derived from an EMBL/GenBank/DDBJ whole genome shotgun (WGS) entry which is preliminary data.</text>
</comment>
<accession>A0A1F7WAL6</accession>
<evidence type="ECO:0000256" key="4">
    <source>
        <dbReference type="ARBA" id="ARBA00022839"/>
    </source>
</evidence>
<dbReference type="PANTHER" id="PTHR30008">
    <property type="entry name" value="EXODEOXYRIBONUCLEASE 7 LARGE SUBUNIT"/>
    <property type="match status" value="1"/>
</dbReference>
<dbReference type="InterPro" id="IPR025824">
    <property type="entry name" value="OB-fold_nuc-bd_dom"/>
</dbReference>
<dbReference type="CDD" id="cd04489">
    <property type="entry name" value="ExoVII_LU_OBF"/>
    <property type="match status" value="1"/>
</dbReference>
<dbReference type="PANTHER" id="PTHR30008:SF0">
    <property type="entry name" value="EXODEOXYRIBONUCLEASE 7 LARGE SUBUNIT"/>
    <property type="match status" value="1"/>
</dbReference>
<keyword evidence="1 5" id="KW-0963">Cytoplasm</keyword>
<dbReference type="AlphaFoldDB" id="A0A1F7WAL6"/>
<evidence type="ECO:0000256" key="5">
    <source>
        <dbReference type="HAMAP-Rule" id="MF_00378"/>
    </source>
</evidence>
<feature type="domain" description="Exonuclease VII large subunit C-terminal" evidence="7">
    <location>
        <begin position="123"/>
        <end position="304"/>
    </location>
</feature>
<dbReference type="GO" id="GO:0005737">
    <property type="term" value="C:cytoplasm"/>
    <property type="evidence" value="ECO:0007669"/>
    <property type="project" value="UniProtKB-SubCell"/>
</dbReference>
<evidence type="ECO:0000259" key="7">
    <source>
        <dbReference type="Pfam" id="PF02601"/>
    </source>
</evidence>
<name>A0A1F7WAL6_9BACT</name>